<dbReference type="AlphaFoldDB" id="A0A0H5NXH5"/>
<evidence type="ECO:0000256" key="4">
    <source>
        <dbReference type="PROSITE-ProRule" id="PRU00335"/>
    </source>
</evidence>
<dbReference type="PANTHER" id="PTHR47506:SF6">
    <property type="entry name" value="HTH-TYPE TRANSCRIPTIONAL REPRESSOR NEMR"/>
    <property type="match status" value="1"/>
</dbReference>
<accession>A0A0H5NXH5</accession>
<feature type="DNA-binding region" description="H-T-H motif" evidence="4">
    <location>
        <begin position="41"/>
        <end position="60"/>
    </location>
</feature>
<proteinExistence type="predicted"/>
<sequence length="191" mass="20755">MVRVGRVNKKAPRTKPAEQRRHELLDAAEELVLRAGSDAFTVDEVTSGAGVAKGTFYLHFANKAEVLRALRERYLTRFVAAQLAAARRADGVAAVEQWMLVGITEYLRDLRLHDVLFHTTSADRAAPNPAVDTLVDLLSELANPPADPRSTAVVLYSVMHGAADHIAHAPEDEPALRATVAQVCRTLLAGD</sequence>
<feature type="domain" description="HTH tetR-type" evidence="5">
    <location>
        <begin position="18"/>
        <end position="78"/>
    </location>
</feature>
<dbReference type="PRINTS" id="PR00455">
    <property type="entry name" value="HTHTETR"/>
</dbReference>
<dbReference type="Pfam" id="PF00440">
    <property type="entry name" value="TetR_N"/>
    <property type="match status" value="1"/>
</dbReference>
<keyword evidence="3" id="KW-0804">Transcription</keyword>
<reference evidence="7" key="1">
    <citation type="submission" date="2015-03" db="EMBL/GenBank/DDBJ databases">
        <authorList>
            <consortium name="Pathogen Informatics"/>
        </authorList>
    </citation>
    <scope>NUCLEOTIDE SEQUENCE [LARGE SCALE GENOMIC DNA]</scope>
    <source>
        <strain evidence="7">NCTC11134</strain>
    </source>
</reference>
<name>A0A0H5NXH5_NOCFR</name>
<evidence type="ECO:0000313" key="6">
    <source>
        <dbReference type="EMBL" id="CRY74771.1"/>
    </source>
</evidence>
<dbReference type="SUPFAM" id="SSF46689">
    <property type="entry name" value="Homeodomain-like"/>
    <property type="match status" value="1"/>
</dbReference>
<dbReference type="PANTHER" id="PTHR47506">
    <property type="entry name" value="TRANSCRIPTIONAL REGULATORY PROTEIN"/>
    <property type="match status" value="1"/>
</dbReference>
<evidence type="ECO:0000256" key="1">
    <source>
        <dbReference type="ARBA" id="ARBA00023015"/>
    </source>
</evidence>
<organism evidence="6 7">
    <name type="scientific">Nocardia farcinica</name>
    <dbReference type="NCBI Taxonomy" id="37329"/>
    <lineage>
        <taxon>Bacteria</taxon>
        <taxon>Bacillati</taxon>
        <taxon>Actinomycetota</taxon>
        <taxon>Actinomycetes</taxon>
        <taxon>Mycobacteriales</taxon>
        <taxon>Nocardiaceae</taxon>
        <taxon>Nocardia</taxon>
    </lineage>
</organism>
<dbReference type="PROSITE" id="PS50977">
    <property type="entry name" value="HTH_TETR_2"/>
    <property type="match status" value="1"/>
</dbReference>
<gene>
    <name evidence="6" type="ORF">ERS450000_00932</name>
</gene>
<dbReference type="Gene3D" id="1.10.357.10">
    <property type="entry name" value="Tetracycline Repressor, domain 2"/>
    <property type="match status" value="1"/>
</dbReference>
<keyword evidence="2 4" id="KW-0238">DNA-binding</keyword>
<dbReference type="PROSITE" id="PS01081">
    <property type="entry name" value="HTH_TETR_1"/>
    <property type="match status" value="1"/>
</dbReference>
<dbReference type="OMA" id="LHDVVFH"/>
<dbReference type="EMBL" id="LN868938">
    <property type="protein sequence ID" value="CRY74771.1"/>
    <property type="molecule type" value="Genomic_DNA"/>
</dbReference>
<evidence type="ECO:0000313" key="7">
    <source>
        <dbReference type="Proteomes" id="UP000057820"/>
    </source>
</evidence>
<protein>
    <submittedName>
        <fullName evidence="6">DNA-binding transcriptional repressor AcrR</fullName>
    </submittedName>
</protein>
<evidence type="ECO:0000259" key="5">
    <source>
        <dbReference type="PROSITE" id="PS50977"/>
    </source>
</evidence>
<dbReference type="InterPro" id="IPR023772">
    <property type="entry name" value="DNA-bd_HTH_TetR-type_CS"/>
</dbReference>
<dbReference type="InterPro" id="IPR001647">
    <property type="entry name" value="HTH_TetR"/>
</dbReference>
<dbReference type="Proteomes" id="UP000057820">
    <property type="component" value="Chromosome 1"/>
</dbReference>
<keyword evidence="1" id="KW-0805">Transcription regulation</keyword>
<dbReference type="KEGG" id="nfr:ERS450000_00932"/>
<evidence type="ECO:0000256" key="2">
    <source>
        <dbReference type="ARBA" id="ARBA00023125"/>
    </source>
</evidence>
<dbReference type="InterPro" id="IPR009057">
    <property type="entry name" value="Homeodomain-like_sf"/>
</dbReference>
<evidence type="ECO:0000256" key="3">
    <source>
        <dbReference type="ARBA" id="ARBA00023163"/>
    </source>
</evidence>
<dbReference type="GO" id="GO:0003677">
    <property type="term" value="F:DNA binding"/>
    <property type="evidence" value="ECO:0007669"/>
    <property type="project" value="UniProtKB-UniRule"/>
</dbReference>